<feature type="domain" description="DDH" evidence="1">
    <location>
        <begin position="30"/>
        <end position="178"/>
    </location>
</feature>
<dbReference type="RefSeq" id="WP_015511519.1">
    <property type="nucleotide sequence ID" value="NC_021007.1"/>
</dbReference>
<dbReference type="OrthoDB" id="9803668at2"/>
<dbReference type="KEGG" id="mhb:MHM_01360"/>
<dbReference type="PANTHER" id="PTHR47618:SF1">
    <property type="entry name" value="BIFUNCTIONAL OLIGORIBONUCLEASE AND PAP PHOSPHATASE NRNA"/>
    <property type="match status" value="1"/>
</dbReference>
<dbReference type="PATRIC" id="fig|1116213.3.peg.147"/>
<dbReference type="InterPro" id="IPR038763">
    <property type="entry name" value="DHH_sf"/>
</dbReference>
<sequence length="368" mass="43292">MSEPKLPQTRRVIETFGLKFLQKIKEYRYICLFLHVKPDCDSYASVFALHKWLKNNFPKKKVIIWIEPAQLTKNEKLLFHWTEKIKTKLPDEKLKESLGIIVDTPIQERVLSQKHTLCRETIIIDHHPKMDLFSQLEFVNHSYSSTSEILAELFLFLEEQNEKYIFETHLSRYLYVGIITDSNHLKDNVTPSTFYILWRILSKGINRKSINDLIVENSLDQKLFDQEVVKNIRITPNGLAFSIVTNRLLQKYSIQDYLPAISNLENIAGIEIWVIIIYDKSIKRWKCSIRSKELPIDNIAQQFKGGGHKKSAAVLFKHKWEYWELLNLLDDYLIKFGYANSSGGEKFGRTYALPTYRKLSQKLNFRKS</sequence>
<dbReference type="Gene3D" id="3.90.1640.10">
    <property type="entry name" value="inorganic pyrophosphatase (n-terminal core)"/>
    <property type="match status" value="1"/>
</dbReference>
<accession>G8C2V6</accession>
<name>G8C2V6_9MOLU</name>
<gene>
    <name evidence="3" type="ORF">MHM_01360</name>
</gene>
<dbReference type="InterPro" id="IPR003156">
    <property type="entry name" value="DHHA1_dom"/>
</dbReference>
<protein>
    <submittedName>
        <fullName evidence="3">DHH family phosphoesterase (MgpA-like protein)</fullName>
    </submittedName>
</protein>
<evidence type="ECO:0000259" key="2">
    <source>
        <dbReference type="Pfam" id="PF02272"/>
    </source>
</evidence>
<dbReference type="PANTHER" id="PTHR47618">
    <property type="entry name" value="BIFUNCTIONAL OLIGORIBONUCLEASE AND PAP PHOSPHATASE NRNA"/>
    <property type="match status" value="1"/>
</dbReference>
<feature type="domain" description="DHHA1" evidence="2">
    <location>
        <begin position="260"/>
        <end position="333"/>
    </location>
</feature>
<organism evidence="3">
    <name type="scientific">Candidatus Mycoplasma haematominutum 'Birmingham 1'</name>
    <dbReference type="NCBI Taxonomy" id="1116213"/>
    <lineage>
        <taxon>Bacteria</taxon>
        <taxon>Bacillati</taxon>
        <taxon>Mycoplasmatota</taxon>
        <taxon>Mollicutes</taxon>
        <taxon>Mycoplasmataceae</taxon>
        <taxon>Mycoplasma</taxon>
    </lineage>
</organism>
<dbReference type="InterPro" id="IPR051319">
    <property type="entry name" value="Oligoribo/pAp-PDE_c-di-AMP_PDE"/>
</dbReference>
<dbReference type="AlphaFoldDB" id="G8C2V6"/>
<evidence type="ECO:0000259" key="1">
    <source>
        <dbReference type="Pfam" id="PF01368"/>
    </source>
</evidence>
<reference evidence="3" key="2">
    <citation type="submission" date="2011-11" db="EMBL/GenBank/DDBJ databases">
        <authorList>
            <person name="Barker E."/>
        </authorList>
    </citation>
    <scope>NUCLEOTIDE SEQUENCE</scope>
    <source>
        <strain evidence="3">Birmingham 1</strain>
    </source>
</reference>
<dbReference type="HOGENOM" id="CLU_039720_1_0_14"/>
<proteinExistence type="predicted"/>
<dbReference type="SUPFAM" id="SSF64182">
    <property type="entry name" value="DHH phosphoesterases"/>
    <property type="match status" value="1"/>
</dbReference>
<dbReference type="Pfam" id="PF02272">
    <property type="entry name" value="DHHA1"/>
    <property type="match status" value="1"/>
</dbReference>
<evidence type="ECO:0000313" key="3">
    <source>
        <dbReference type="EMBL" id="CCE66654.1"/>
    </source>
</evidence>
<reference evidence="3" key="1">
    <citation type="submission" date="2011-11" db="EMBL/GenBank/DDBJ databases">
        <title>Complete genome sequence of Candidatus Mycoplasma haemominutum.</title>
        <authorList>
            <person name="Barker E.N."/>
            <person name="Darby A.C."/>
            <person name="Helps C.R."/>
            <person name="Peters I.R."/>
            <person name="Hughes M.A."/>
            <person name="Radford A.D."/>
            <person name="Novacco M."/>
            <person name="Boretti F."/>
            <person name="Hofmann-Lehmann R."/>
            <person name="Tasker S."/>
        </authorList>
    </citation>
    <scope>NUCLEOTIDE SEQUENCE</scope>
    <source>
        <strain evidence="3">Birmingham 1</strain>
    </source>
</reference>
<dbReference type="EMBL" id="HE613254">
    <property type="protein sequence ID" value="CCE66654.1"/>
    <property type="molecule type" value="Genomic_DNA"/>
</dbReference>
<dbReference type="GO" id="GO:0003676">
    <property type="term" value="F:nucleic acid binding"/>
    <property type="evidence" value="ECO:0007669"/>
    <property type="project" value="InterPro"/>
</dbReference>
<dbReference type="Gene3D" id="3.10.310.30">
    <property type="match status" value="1"/>
</dbReference>
<dbReference type="InterPro" id="IPR001667">
    <property type="entry name" value="DDH_dom"/>
</dbReference>
<dbReference type="Pfam" id="PF01368">
    <property type="entry name" value="DHH"/>
    <property type="match status" value="1"/>
</dbReference>